<evidence type="ECO:0000256" key="7">
    <source>
        <dbReference type="ARBA" id="ARBA00022842"/>
    </source>
</evidence>
<dbReference type="KEGG" id="gsl:Gasu_04800"/>
<dbReference type="GO" id="GO:0036222">
    <property type="term" value="F:XTP diphosphatase activity"/>
    <property type="evidence" value="ECO:0007669"/>
    <property type="project" value="UniProtKB-UniRule"/>
</dbReference>
<sequence length="229" mass="25854">MNFVSCWWLTSSFEHLRYCCKNKHTHLVGKNTLNMKAGRNLKITFVTGNQNKLEEVRSILARVDKIAVESKQVDLPELQGEPEYIAKEKCRLAAKAVGGPVMVEDTCLCFNALKGLPGPYIKWFLQKLGHDGLNRLLYGFEDKSAYALCIFAFSLGSESEPVVLCGRTEGIIVPARGPTVFGWDPIFQPEGSSYTYAEMDKVVKNQLSHRYKALRELENYLLENILCPN</sequence>
<evidence type="ECO:0000256" key="1">
    <source>
        <dbReference type="ARBA" id="ARBA00004496"/>
    </source>
</evidence>
<dbReference type="InterPro" id="IPR029001">
    <property type="entry name" value="ITPase-like_fam"/>
</dbReference>
<keyword evidence="5 13" id="KW-0547">Nucleotide-binding</keyword>
<comment type="function">
    <text evidence="13">Pyrophosphatase that hydrolyzes non-canonical purine nucleotides such as inosine triphosphate (ITP), deoxyinosine triphosphate (dITP) or xanthosine 5'-triphosphate (XTP) to their respective monophosphate derivatives. The enzyme does not distinguish between the deoxy- and ribose forms. Probably excludes non-canonical purines from RNA and DNA precursor pools, thus preventing their incorporation into RNA and DNA and avoiding chromosomal lesions.</text>
</comment>
<evidence type="ECO:0000256" key="11">
    <source>
        <dbReference type="ARBA" id="ARBA00093255"/>
    </source>
</evidence>
<name>M2XQ98_GALSU</name>
<comment type="catalytic activity">
    <reaction evidence="12">
        <text>N(6)-hydroxy-dATP + H2O = N(6)-hydroxy-dAMP + diphosphate + H(+)</text>
        <dbReference type="Rhea" id="RHEA:83971"/>
        <dbReference type="ChEBI" id="CHEBI:15377"/>
        <dbReference type="ChEBI" id="CHEBI:15378"/>
        <dbReference type="ChEBI" id="CHEBI:33019"/>
        <dbReference type="ChEBI" id="CHEBI:233529"/>
        <dbReference type="ChEBI" id="CHEBI:233530"/>
    </reaction>
    <physiologicalReaction direction="left-to-right" evidence="12">
        <dbReference type="Rhea" id="RHEA:83972"/>
    </physiologicalReaction>
</comment>
<feature type="binding site" evidence="13">
    <location>
        <begin position="209"/>
        <end position="210"/>
    </location>
    <ligand>
        <name>ITP</name>
        <dbReference type="ChEBI" id="CHEBI:61402"/>
    </ligand>
</feature>
<evidence type="ECO:0000313" key="15">
    <source>
        <dbReference type="EMBL" id="EME32392.1"/>
    </source>
</evidence>
<dbReference type="GO" id="GO:0009204">
    <property type="term" value="P:deoxyribonucleoside triphosphate catabolic process"/>
    <property type="evidence" value="ECO:0007669"/>
    <property type="project" value="UniProtKB-UniRule"/>
</dbReference>
<keyword evidence="4 13" id="KW-0479">Metal-binding</keyword>
<dbReference type="CDD" id="cd00515">
    <property type="entry name" value="HAM1"/>
    <property type="match status" value="1"/>
</dbReference>
<reference evidence="16" key="1">
    <citation type="journal article" date="2013" name="Science">
        <title>Gene transfer from bacteria and archaea facilitated evolution of an extremophilic eukaryote.</title>
        <authorList>
            <person name="Schonknecht G."/>
            <person name="Chen W.H."/>
            <person name="Ternes C.M."/>
            <person name="Barbier G.G."/>
            <person name="Shrestha R.P."/>
            <person name="Stanke M."/>
            <person name="Brautigam A."/>
            <person name="Baker B.J."/>
            <person name="Banfield J.F."/>
            <person name="Garavito R.M."/>
            <person name="Carr K."/>
            <person name="Wilkerson C."/>
            <person name="Rensing S.A."/>
            <person name="Gagneul D."/>
            <person name="Dickenson N.E."/>
            <person name="Oesterhelt C."/>
            <person name="Lercher M.J."/>
            <person name="Weber A.P."/>
        </authorList>
    </citation>
    <scope>NUCLEOTIDE SEQUENCE [LARGE SCALE GENOMIC DNA]</scope>
    <source>
        <strain evidence="16">074W</strain>
    </source>
</reference>
<protein>
    <recommendedName>
        <fullName evidence="13">Inosine triphosphate pyrophosphatase</fullName>
        <shortName evidence="13">ITPase</shortName>
        <shortName evidence="13">Inosine triphosphatase</shortName>
        <ecNumber evidence="13">3.6.1.66</ecNumber>
    </recommendedName>
    <alternativeName>
        <fullName evidence="13">Non-canonical purine NTP pyrophosphatase</fullName>
    </alternativeName>
    <alternativeName>
        <fullName evidence="13">Non-standard purine NTP pyrophosphatase</fullName>
    </alternativeName>
    <alternativeName>
        <fullName evidence="13">Nucleoside-triphosphate diphosphatase</fullName>
    </alternativeName>
    <alternativeName>
        <fullName evidence="13">Nucleoside-triphosphate pyrophosphatase</fullName>
        <shortName evidence="13">NTPase</shortName>
    </alternativeName>
    <alternativeName>
        <fullName evidence="13">XTP/dITP diphosphatase</fullName>
    </alternativeName>
</protein>
<comment type="catalytic activity">
    <reaction evidence="11">
        <text>dITP + H2O = dIMP + diphosphate + H(+)</text>
        <dbReference type="Rhea" id="RHEA:28342"/>
        <dbReference type="ChEBI" id="CHEBI:15377"/>
        <dbReference type="ChEBI" id="CHEBI:15378"/>
        <dbReference type="ChEBI" id="CHEBI:33019"/>
        <dbReference type="ChEBI" id="CHEBI:61194"/>
        <dbReference type="ChEBI" id="CHEBI:61382"/>
        <dbReference type="EC" id="3.6.1.66"/>
    </reaction>
    <physiologicalReaction direction="left-to-right" evidence="11">
        <dbReference type="Rhea" id="RHEA:28343"/>
    </physiologicalReaction>
</comment>
<comment type="subcellular location">
    <subcellularLocation>
        <location evidence="1 13">Cytoplasm</location>
    </subcellularLocation>
</comment>
<evidence type="ECO:0000256" key="9">
    <source>
        <dbReference type="ARBA" id="ARBA00054940"/>
    </source>
</evidence>
<evidence type="ECO:0000256" key="12">
    <source>
        <dbReference type="ARBA" id="ARBA00093271"/>
    </source>
</evidence>
<gene>
    <name evidence="15" type="ORF">Gasu_04800</name>
</gene>
<dbReference type="Gramene" id="EME32392">
    <property type="protein sequence ID" value="EME32392"/>
    <property type="gene ID" value="Gasu_04800"/>
</dbReference>
<organism evidence="15 16">
    <name type="scientific">Galdieria sulphuraria</name>
    <name type="common">Red alga</name>
    <dbReference type="NCBI Taxonomy" id="130081"/>
    <lineage>
        <taxon>Eukaryota</taxon>
        <taxon>Rhodophyta</taxon>
        <taxon>Bangiophyceae</taxon>
        <taxon>Galdieriales</taxon>
        <taxon>Galdieriaceae</taxon>
        <taxon>Galdieria</taxon>
    </lineage>
</organism>
<dbReference type="InterPro" id="IPR027502">
    <property type="entry name" value="ITPase"/>
</dbReference>
<feature type="binding site" evidence="13">
    <location>
        <begin position="105"/>
        <end position="106"/>
    </location>
    <ligand>
        <name>ITP</name>
        <dbReference type="ChEBI" id="CHEBI:61402"/>
    </ligand>
</feature>
<dbReference type="GO" id="GO:0009117">
    <property type="term" value="P:nucleotide metabolic process"/>
    <property type="evidence" value="ECO:0007669"/>
    <property type="project" value="UniProtKB-KW"/>
</dbReference>
<evidence type="ECO:0000256" key="13">
    <source>
        <dbReference type="HAMAP-Rule" id="MF_03148"/>
    </source>
</evidence>
<dbReference type="EMBL" id="KB454486">
    <property type="protein sequence ID" value="EME32392.1"/>
    <property type="molecule type" value="Genomic_DNA"/>
</dbReference>
<feature type="binding site" evidence="13">
    <location>
        <position position="204"/>
    </location>
    <ligand>
        <name>ITP</name>
        <dbReference type="ChEBI" id="CHEBI:61402"/>
    </ligand>
</feature>
<dbReference type="Gene3D" id="3.90.950.10">
    <property type="match status" value="1"/>
</dbReference>
<keyword evidence="6 13" id="KW-0378">Hydrolase</keyword>
<comment type="cofactor">
    <cofactor evidence="13">
        <name>Mg(2+)</name>
        <dbReference type="ChEBI" id="CHEBI:18420"/>
    </cofactor>
    <cofactor evidence="13">
        <name>Mn(2+)</name>
        <dbReference type="ChEBI" id="CHEBI:29035"/>
    </cofactor>
    <text evidence="13">Binds 1 divalent metal cation per subunit; can use either Mg(2+) or Mn(2+).</text>
</comment>
<keyword evidence="3 13" id="KW-0963">Cytoplasm</keyword>
<dbReference type="GO" id="GO:0036220">
    <property type="term" value="F:ITP diphosphatase activity"/>
    <property type="evidence" value="ECO:0007669"/>
    <property type="project" value="UniProtKB-UniRule"/>
</dbReference>
<dbReference type="PANTHER" id="PTHR11067:SF9">
    <property type="entry name" value="INOSINE TRIPHOSPHATE PYROPHOSPHATASE"/>
    <property type="match status" value="1"/>
</dbReference>
<feature type="binding site" evidence="13">
    <location>
        <begin position="181"/>
        <end position="184"/>
    </location>
    <ligand>
        <name>ITP</name>
        <dbReference type="ChEBI" id="CHEBI:61402"/>
    </ligand>
</feature>
<evidence type="ECO:0000256" key="10">
    <source>
        <dbReference type="ARBA" id="ARBA00093218"/>
    </source>
</evidence>
<comment type="function">
    <text evidence="9">Pyrophosphatase that hydrolyzes the non-canonical purine nucleotides inosine triphosphate (ITP), deoxyinosine triphosphate (dITP) as well as 2'-deoxy-N-6-hydroxylaminopurine triphosphate (dHAPTP) and xanthosine 5'-triphosphate (XTP) to their respective monophosphate derivatives. The enzyme does not distinguish between the deoxy- and ribose forms. Probably excludes non-canonical purines from RNA and DNA precursor pools, thus preventing their incorporation into RNA and DNA and avoiding chromosomal lesions.</text>
</comment>
<evidence type="ECO:0000313" key="16">
    <source>
        <dbReference type="Proteomes" id="UP000030680"/>
    </source>
</evidence>
<keyword evidence="16" id="KW-1185">Reference proteome</keyword>
<accession>M2XQ98</accession>
<dbReference type="GO" id="GO:0035870">
    <property type="term" value="F:dITP diphosphatase activity"/>
    <property type="evidence" value="ECO:0007669"/>
    <property type="project" value="UniProtKB-UniRule"/>
</dbReference>
<dbReference type="OrthoDB" id="6288734at2759"/>
<dbReference type="GeneID" id="17090977"/>
<feature type="binding site" evidence="13">
    <location>
        <position position="105"/>
    </location>
    <ligand>
        <name>Mg(2+)</name>
        <dbReference type="ChEBI" id="CHEBI:18420"/>
    </ligand>
</feature>
<keyword evidence="8 13" id="KW-0546">Nucleotide metabolism</keyword>
<evidence type="ECO:0000256" key="5">
    <source>
        <dbReference type="ARBA" id="ARBA00022741"/>
    </source>
</evidence>
<dbReference type="InterPro" id="IPR002637">
    <property type="entry name" value="RdgB/HAM1"/>
</dbReference>
<dbReference type="GO" id="GO:0046872">
    <property type="term" value="F:metal ion binding"/>
    <property type="evidence" value="ECO:0007669"/>
    <property type="project" value="UniProtKB-KW"/>
</dbReference>
<dbReference type="GO" id="GO:0005737">
    <property type="term" value="C:cytoplasm"/>
    <property type="evidence" value="ECO:0007669"/>
    <property type="project" value="UniProtKB-SubCell"/>
</dbReference>
<dbReference type="STRING" id="130081.M2XQ98"/>
<evidence type="ECO:0000256" key="8">
    <source>
        <dbReference type="ARBA" id="ARBA00023080"/>
    </source>
</evidence>
<proteinExistence type="inferred from homology"/>
<evidence type="ECO:0000256" key="3">
    <source>
        <dbReference type="ARBA" id="ARBA00022490"/>
    </source>
</evidence>
<feature type="binding site" evidence="13">
    <location>
        <position position="89"/>
    </location>
    <ligand>
        <name>ITP</name>
        <dbReference type="ChEBI" id="CHEBI:61402"/>
    </ligand>
</feature>
<feature type="binding site" evidence="13">
    <location>
        <begin position="47"/>
        <end position="52"/>
    </location>
    <ligand>
        <name>ITP</name>
        <dbReference type="ChEBI" id="CHEBI:61402"/>
    </ligand>
</feature>
<dbReference type="Pfam" id="PF01725">
    <property type="entry name" value="Ham1p_like"/>
    <property type="match status" value="1"/>
</dbReference>
<dbReference type="RefSeq" id="XP_005708912.1">
    <property type="nucleotide sequence ID" value="XM_005708855.1"/>
</dbReference>
<dbReference type="eggNOG" id="KOG3222">
    <property type="taxonomic scope" value="Eukaryota"/>
</dbReference>
<keyword evidence="13" id="KW-0464">Manganese</keyword>
<feature type="binding site" evidence="13">
    <location>
        <position position="77"/>
    </location>
    <ligand>
        <name>Mg(2+)</name>
        <dbReference type="ChEBI" id="CHEBI:18420"/>
    </ligand>
</feature>
<dbReference type="SUPFAM" id="SSF52972">
    <property type="entry name" value="ITPase-like"/>
    <property type="match status" value="1"/>
</dbReference>
<evidence type="ECO:0000256" key="4">
    <source>
        <dbReference type="ARBA" id="ARBA00022723"/>
    </source>
</evidence>
<comment type="subunit">
    <text evidence="13">Homodimer.</text>
</comment>
<comment type="catalytic activity">
    <reaction evidence="13">
        <text>XTP + H2O = XMP + diphosphate + H(+)</text>
        <dbReference type="Rhea" id="RHEA:28610"/>
        <dbReference type="ChEBI" id="CHEBI:15377"/>
        <dbReference type="ChEBI" id="CHEBI:15378"/>
        <dbReference type="ChEBI" id="CHEBI:33019"/>
        <dbReference type="ChEBI" id="CHEBI:57464"/>
        <dbReference type="ChEBI" id="CHEBI:61314"/>
        <dbReference type="EC" id="3.6.1.66"/>
    </reaction>
</comment>
<dbReference type="AlphaFoldDB" id="M2XQ98"/>
<evidence type="ECO:0000256" key="14">
    <source>
        <dbReference type="RuleBase" id="RU003781"/>
    </source>
</evidence>
<keyword evidence="7 13" id="KW-0460">Magnesium</keyword>
<dbReference type="EC" id="3.6.1.66" evidence="13"/>
<dbReference type="FunFam" id="3.90.950.10:FF:000003">
    <property type="entry name" value="Inosine triphosphate pyrophosphatase"/>
    <property type="match status" value="1"/>
</dbReference>
<dbReference type="HAMAP" id="MF_03148">
    <property type="entry name" value="HAM1_NTPase"/>
    <property type="match status" value="1"/>
</dbReference>
<dbReference type="PANTHER" id="PTHR11067">
    <property type="entry name" value="INOSINE TRIPHOSPHATE PYROPHOSPHATASE/HAM1 PROTEIN"/>
    <property type="match status" value="1"/>
</dbReference>
<evidence type="ECO:0000256" key="2">
    <source>
        <dbReference type="ARBA" id="ARBA00008023"/>
    </source>
</evidence>
<dbReference type="OMA" id="YDPIFQP"/>
<comment type="catalytic activity">
    <reaction evidence="10">
        <text>ITP + H2O = IMP + diphosphate + H(+)</text>
        <dbReference type="Rhea" id="RHEA:29399"/>
        <dbReference type="ChEBI" id="CHEBI:15377"/>
        <dbReference type="ChEBI" id="CHEBI:15378"/>
        <dbReference type="ChEBI" id="CHEBI:33019"/>
        <dbReference type="ChEBI" id="CHEBI:58053"/>
        <dbReference type="ChEBI" id="CHEBI:61402"/>
        <dbReference type="EC" id="3.6.1.66"/>
    </reaction>
    <physiologicalReaction direction="left-to-right" evidence="10">
        <dbReference type="Rhea" id="RHEA:29400"/>
    </physiologicalReaction>
</comment>
<dbReference type="GO" id="GO:0000166">
    <property type="term" value="F:nucleotide binding"/>
    <property type="evidence" value="ECO:0007669"/>
    <property type="project" value="UniProtKB-KW"/>
</dbReference>
<dbReference type="Proteomes" id="UP000030680">
    <property type="component" value="Unassembled WGS sequence"/>
</dbReference>
<comment type="similarity">
    <text evidence="2 13 14">Belongs to the HAM1 NTPase family.</text>
</comment>
<evidence type="ECO:0000256" key="6">
    <source>
        <dbReference type="ARBA" id="ARBA00022801"/>
    </source>
</evidence>
<dbReference type="NCBIfam" id="TIGR00042">
    <property type="entry name" value="RdgB/HAM1 family non-canonical purine NTP pyrophosphatase"/>
    <property type="match status" value="1"/>
</dbReference>